<comment type="caution">
    <text evidence="6">The sequence shown here is derived from an EMBL/GenBank/DDBJ whole genome shotgun (WGS) entry which is preliminary data.</text>
</comment>
<evidence type="ECO:0000256" key="3">
    <source>
        <dbReference type="ARBA" id="ARBA00022989"/>
    </source>
</evidence>
<dbReference type="PANTHER" id="PTHR30238:SF0">
    <property type="entry name" value="THYLAKOID MEMBRANE PROTEIN TERC, CHLOROPLASTIC"/>
    <property type="match status" value="1"/>
</dbReference>
<organism evidence="6 7">
    <name type="scientific">Chlamydomonas eustigma</name>
    <dbReference type="NCBI Taxonomy" id="1157962"/>
    <lineage>
        <taxon>Eukaryota</taxon>
        <taxon>Viridiplantae</taxon>
        <taxon>Chlorophyta</taxon>
        <taxon>core chlorophytes</taxon>
        <taxon>Chlorophyceae</taxon>
        <taxon>CS clade</taxon>
        <taxon>Chlamydomonadales</taxon>
        <taxon>Chlamydomonadaceae</taxon>
        <taxon>Chlamydomonas</taxon>
    </lineage>
</organism>
<comment type="subcellular location">
    <subcellularLocation>
        <location evidence="1">Membrane</location>
        <topology evidence="1">Multi-pass membrane protein</topology>
    </subcellularLocation>
</comment>
<evidence type="ECO:0000256" key="1">
    <source>
        <dbReference type="ARBA" id="ARBA00004141"/>
    </source>
</evidence>
<dbReference type="OrthoDB" id="417520at2759"/>
<feature type="transmembrane region" description="Helical" evidence="5">
    <location>
        <begin position="108"/>
        <end position="130"/>
    </location>
</feature>
<evidence type="ECO:0000256" key="2">
    <source>
        <dbReference type="ARBA" id="ARBA00022692"/>
    </source>
</evidence>
<feature type="transmembrane region" description="Helical" evidence="5">
    <location>
        <begin position="266"/>
        <end position="283"/>
    </location>
</feature>
<keyword evidence="3 5" id="KW-1133">Transmembrane helix</keyword>
<gene>
    <name evidence="6" type="ORF">CEUSTIGMA_g2331.t1</name>
</gene>
<dbReference type="Proteomes" id="UP000232323">
    <property type="component" value="Unassembled WGS sequence"/>
</dbReference>
<evidence type="ECO:0000313" key="7">
    <source>
        <dbReference type="Proteomes" id="UP000232323"/>
    </source>
</evidence>
<feature type="transmembrane region" description="Helical" evidence="5">
    <location>
        <begin position="295"/>
        <end position="316"/>
    </location>
</feature>
<dbReference type="EMBL" id="BEGY01000009">
    <property type="protein sequence ID" value="GAX74885.1"/>
    <property type="molecule type" value="Genomic_DNA"/>
</dbReference>
<evidence type="ECO:0000256" key="4">
    <source>
        <dbReference type="ARBA" id="ARBA00023136"/>
    </source>
</evidence>
<dbReference type="InterPro" id="IPR005496">
    <property type="entry name" value="Integral_membrane_TerC"/>
</dbReference>
<keyword evidence="2 5" id="KW-0812">Transmembrane</keyword>
<feature type="transmembrane region" description="Helical" evidence="5">
    <location>
        <begin position="322"/>
        <end position="343"/>
    </location>
</feature>
<feature type="transmembrane region" description="Helical" evidence="5">
    <location>
        <begin position="168"/>
        <end position="187"/>
    </location>
</feature>
<protein>
    <submittedName>
        <fullName evidence="6">Uncharacterized protein</fullName>
    </submittedName>
</protein>
<dbReference type="PANTHER" id="PTHR30238">
    <property type="entry name" value="MEMBRANE BOUND PREDICTED REDOX MODULATOR"/>
    <property type="match status" value="1"/>
</dbReference>
<reference evidence="6 7" key="1">
    <citation type="submission" date="2017-08" db="EMBL/GenBank/DDBJ databases">
        <title>Acidophilic green algal genome provides insights into adaptation to an acidic environment.</title>
        <authorList>
            <person name="Hirooka S."/>
            <person name="Hirose Y."/>
            <person name="Kanesaki Y."/>
            <person name="Higuchi S."/>
            <person name="Fujiwara T."/>
            <person name="Onuma R."/>
            <person name="Era A."/>
            <person name="Ohbayashi R."/>
            <person name="Uzuka A."/>
            <person name="Nozaki H."/>
            <person name="Yoshikawa H."/>
            <person name="Miyagishima S.Y."/>
        </authorList>
    </citation>
    <scope>NUCLEOTIDE SEQUENCE [LARGE SCALE GENOMIC DNA]</scope>
    <source>
        <strain evidence="6 7">NIES-2499</strain>
    </source>
</reference>
<accession>A0A250WVR1</accession>
<dbReference type="InterPro" id="IPR022369">
    <property type="entry name" value="Integral_membrane_TerC_rswitch"/>
</dbReference>
<dbReference type="STRING" id="1157962.A0A250WVR1"/>
<keyword evidence="7" id="KW-1185">Reference proteome</keyword>
<evidence type="ECO:0000313" key="6">
    <source>
        <dbReference type="EMBL" id="GAX74885.1"/>
    </source>
</evidence>
<name>A0A250WVR1_9CHLO</name>
<feature type="transmembrane region" description="Helical" evidence="5">
    <location>
        <begin position="142"/>
        <end position="162"/>
    </location>
</feature>
<dbReference type="Pfam" id="PF03741">
    <property type="entry name" value="TerC"/>
    <property type="match status" value="1"/>
</dbReference>
<feature type="transmembrane region" description="Helical" evidence="5">
    <location>
        <begin position="236"/>
        <end position="260"/>
    </location>
</feature>
<dbReference type="AlphaFoldDB" id="A0A250WVR1"/>
<proteinExistence type="predicted"/>
<dbReference type="NCBIfam" id="TIGR03718">
    <property type="entry name" value="R_switched_Alx"/>
    <property type="match status" value="1"/>
</dbReference>
<feature type="transmembrane region" description="Helical" evidence="5">
    <location>
        <begin position="80"/>
        <end position="96"/>
    </location>
</feature>
<dbReference type="GO" id="GO:0016020">
    <property type="term" value="C:membrane"/>
    <property type="evidence" value="ECO:0007669"/>
    <property type="project" value="UniProtKB-SubCell"/>
</dbReference>
<evidence type="ECO:0000256" key="5">
    <source>
        <dbReference type="SAM" id="Phobius"/>
    </source>
</evidence>
<sequence>MLRSKCLPFSCLVSPTLNCRLSCRLPSAIFSKNDFVQRRGQQENRCRSIKSEREAESKEAAERELRSLESLPVKEAKTETLAFWIGSAVAFGAWIWHDQGPVKAQEYFAGYMLEQSLSVDNLFVFILVFNYFKTPIDGQSKVLNYGIGTAVVLRAVLILLGSDLVQRFEPVLAVFAAILLFSSYKLLMGKDEDEDEDLKDNAILKFCRKFITSTDYYDGNKFFTTLADGSRAATPLLLTLAVIEIGDVVFAVDSIPAVFGITLDPFIVYSSNIFAILSLRALYSFVSTAMVELRFLDKAVAIVLGFIGVKMLLGFADVEVPTNVSLLVVAVLLAGGVGASLLLPEAKE</sequence>
<keyword evidence="4 5" id="KW-0472">Membrane</keyword>